<dbReference type="KEGG" id="schy:GVO57_02990"/>
<evidence type="ECO:0000256" key="1">
    <source>
        <dbReference type="SAM" id="SignalP"/>
    </source>
</evidence>
<feature type="chain" id="PRO_5031200974" evidence="1">
    <location>
        <begin position="21"/>
        <end position="240"/>
    </location>
</feature>
<evidence type="ECO:0000313" key="2">
    <source>
        <dbReference type="EMBL" id="QHL89983.1"/>
    </source>
</evidence>
<reference evidence="2 3" key="1">
    <citation type="submission" date="2020-01" db="EMBL/GenBank/DDBJ databases">
        <title>Sphingomonas sp. C33 whole genome sequece.</title>
        <authorList>
            <person name="Park C."/>
        </authorList>
    </citation>
    <scope>NUCLEOTIDE SEQUENCE [LARGE SCALE GENOMIC DNA]</scope>
    <source>
        <strain evidence="2 3">C33</strain>
    </source>
</reference>
<name>A0A7Z2S548_9SPHN</name>
<dbReference type="Gene3D" id="3.30.110.170">
    <property type="entry name" value="Protein of unknown function (DUF541), domain 1"/>
    <property type="match status" value="1"/>
</dbReference>
<dbReference type="AlphaFoldDB" id="A0A7Z2S548"/>
<gene>
    <name evidence="2" type="ORF">GVO57_02990</name>
</gene>
<dbReference type="Proteomes" id="UP000464468">
    <property type="component" value="Chromosome"/>
</dbReference>
<dbReference type="GO" id="GO:0006974">
    <property type="term" value="P:DNA damage response"/>
    <property type="evidence" value="ECO:0007669"/>
    <property type="project" value="TreeGrafter"/>
</dbReference>
<dbReference type="PANTHER" id="PTHR34387">
    <property type="entry name" value="SLR1258 PROTEIN"/>
    <property type="match status" value="1"/>
</dbReference>
<dbReference type="EMBL" id="CP047895">
    <property type="protein sequence ID" value="QHL89983.1"/>
    <property type="molecule type" value="Genomic_DNA"/>
</dbReference>
<evidence type="ECO:0000313" key="3">
    <source>
        <dbReference type="Proteomes" id="UP000464468"/>
    </source>
</evidence>
<dbReference type="PANTHER" id="PTHR34387:SF1">
    <property type="entry name" value="PERIPLASMIC IMMUNOGENIC PROTEIN"/>
    <property type="match status" value="1"/>
</dbReference>
<dbReference type="Pfam" id="PF04402">
    <property type="entry name" value="SIMPL"/>
    <property type="match status" value="1"/>
</dbReference>
<keyword evidence="3" id="KW-1185">Reference proteome</keyword>
<protein>
    <submittedName>
        <fullName evidence="2">DUF541 domain-containing protein</fullName>
    </submittedName>
</protein>
<dbReference type="InterPro" id="IPR052022">
    <property type="entry name" value="26kDa_periplasmic_antigen"/>
</dbReference>
<dbReference type="InterPro" id="IPR007497">
    <property type="entry name" value="SIMPL/DUF541"/>
</dbReference>
<keyword evidence="1" id="KW-0732">Signal</keyword>
<dbReference type="RefSeq" id="WP_160591726.1">
    <property type="nucleotide sequence ID" value="NZ_CP047895.1"/>
</dbReference>
<proteinExistence type="predicted"/>
<dbReference type="Gene3D" id="3.30.70.2970">
    <property type="entry name" value="Protein of unknown function (DUF541), domain 2"/>
    <property type="match status" value="1"/>
</dbReference>
<organism evidence="2 3">
    <name type="scientific">Sphingomonas changnyeongensis</name>
    <dbReference type="NCBI Taxonomy" id="2698679"/>
    <lineage>
        <taxon>Bacteria</taxon>
        <taxon>Pseudomonadati</taxon>
        <taxon>Pseudomonadota</taxon>
        <taxon>Alphaproteobacteria</taxon>
        <taxon>Sphingomonadales</taxon>
        <taxon>Sphingomonadaceae</taxon>
        <taxon>Sphingomonas</taxon>
    </lineage>
</organism>
<feature type="signal peptide" evidence="1">
    <location>
        <begin position="1"/>
        <end position="20"/>
    </location>
</feature>
<accession>A0A7Z2S548</accession>
<sequence length="240" mass="25325">MRLFHPLVALPLLAAPPVLQPLLAQPAMPASAPVTGTVLDIESRGEVQVRPDLAVIGAGVVTEAADARTALADNSRRMAAVIAALARAGVAEADIRTEQVSLQPQYRHAENRPPVITGYRAVNNLSVRLRDIGRAGAVLDTLVANGINQINGPDLTVADPAAALDAARREAVATARARARLYAEAAGLTVHRIVAIREGDDTGRPIPVAMLRMEATAADTKIMPGEQTLGVTLQVRFELR</sequence>